<dbReference type="AlphaFoldDB" id="A0A084AXU1"/>
<dbReference type="Proteomes" id="UP000028045">
    <property type="component" value="Unassembled WGS sequence"/>
</dbReference>
<name>A0A084AXU1_STACB</name>
<keyword evidence="2" id="KW-1133">Transmembrane helix</keyword>
<dbReference type="EMBL" id="KL648465">
    <property type="protein sequence ID" value="KEY70120.1"/>
    <property type="molecule type" value="Genomic_DNA"/>
</dbReference>
<organism evidence="3 4">
    <name type="scientific">Stachybotrys chartarum (strain CBS 109288 / IBT 7711)</name>
    <name type="common">Toxic black mold</name>
    <name type="synonym">Stilbospora chartarum</name>
    <dbReference type="NCBI Taxonomy" id="1280523"/>
    <lineage>
        <taxon>Eukaryota</taxon>
        <taxon>Fungi</taxon>
        <taxon>Dikarya</taxon>
        <taxon>Ascomycota</taxon>
        <taxon>Pezizomycotina</taxon>
        <taxon>Sordariomycetes</taxon>
        <taxon>Hypocreomycetidae</taxon>
        <taxon>Hypocreales</taxon>
        <taxon>Stachybotryaceae</taxon>
        <taxon>Stachybotrys</taxon>
    </lineage>
</organism>
<keyword evidence="2" id="KW-0812">Transmembrane</keyword>
<keyword evidence="2" id="KW-0472">Membrane</keyword>
<accession>A0A084AXU1</accession>
<evidence type="ECO:0000256" key="1">
    <source>
        <dbReference type="SAM" id="MobiDB-lite"/>
    </source>
</evidence>
<reference evidence="3 4" key="1">
    <citation type="journal article" date="2014" name="BMC Genomics">
        <title>Comparative genome sequencing reveals chemotype-specific gene clusters in the toxigenic black mold Stachybotrys.</title>
        <authorList>
            <person name="Semeiks J."/>
            <person name="Borek D."/>
            <person name="Otwinowski Z."/>
            <person name="Grishin N.V."/>
        </authorList>
    </citation>
    <scope>NUCLEOTIDE SEQUENCE [LARGE SCALE GENOMIC DNA]</scope>
    <source>
        <strain evidence="4">CBS 109288 / IBT 7711</strain>
    </source>
</reference>
<sequence length="88" mass="9318">MPLTREERARLDAAFGISVALASLHALFLAIALLSVCCSCCGVLLTWMFDRPVGDWGTRDTGRVRGQAPDLELGRRADGEGSAAAVNA</sequence>
<feature type="region of interest" description="Disordered" evidence="1">
    <location>
        <begin position="59"/>
        <end position="88"/>
    </location>
</feature>
<proteinExistence type="predicted"/>
<evidence type="ECO:0000313" key="3">
    <source>
        <dbReference type="EMBL" id="KEY70120.1"/>
    </source>
</evidence>
<keyword evidence="4" id="KW-1185">Reference proteome</keyword>
<protein>
    <submittedName>
        <fullName evidence="3">Uncharacterized protein</fullName>
    </submittedName>
</protein>
<dbReference type="HOGENOM" id="CLU_2470543_0_0_1"/>
<evidence type="ECO:0000256" key="2">
    <source>
        <dbReference type="SAM" id="Phobius"/>
    </source>
</evidence>
<gene>
    <name evidence="3" type="ORF">S7711_11299</name>
</gene>
<evidence type="ECO:0000313" key="4">
    <source>
        <dbReference type="Proteomes" id="UP000028045"/>
    </source>
</evidence>
<feature type="transmembrane region" description="Helical" evidence="2">
    <location>
        <begin position="20"/>
        <end position="49"/>
    </location>
</feature>